<gene>
    <name evidence="2" type="ORF">H1164_14770</name>
</gene>
<keyword evidence="3" id="KW-1185">Reference proteome</keyword>
<reference evidence="2 3" key="1">
    <citation type="submission" date="2020-07" db="EMBL/GenBank/DDBJ databases">
        <authorList>
            <person name="Feng H."/>
        </authorList>
    </citation>
    <scope>NUCLEOTIDE SEQUENCE [LARGE SCALE GENOMIC DNA]</scope>
    <source>
        <strain evidence="3">s-11</strain>
    </source>
</reference>
<accession>A0A7W1XCN4</accession>
<dbReference type="PANTHER" id="PTHR37507">
    <property type="entry name" value="SPORULATION PROTEIN YDCC"/>
    <property type="match status" value="1"/>
</dbReference>
<dbReference type="Proteomes" id="UP000530514">
    <property type="component" value="Unassembled WGS sequence"/>
</dbReference>
<dbReference type="Pfam" id="PF14285">
    <property type="entry name" value="DUF4367"/>
    <property type="match status" value="1"/>
</dbReference>
<dbReference type="OrthoDB" id="9785380at2"/>
<sequence>MCRKIWIFVLLGLLILPLAGCGTKDAKDVVSDLSKRSEDLESYISHGKMAILSGQEPQEYDVEVWYKKPGYYRVALRNLKKNTAQILLRNDEGVYVLSPSLKKSFRFQSDWPYTGGQIYIYQTLLQSIVDDQGRQFQAGKNDYRFEVVAKYPFNKQAVRQRIWLDHDLNPKKVDVLDQENDLLMTVSFDRFKPDAHFDKDAFDTQRNLQPMLSQSKQALAAVKQEKQDISSVIPGYVPDGIRLANEQTIQTPNGPVAVLRFKGEKSFTLTERRTQEIAASLPIMGKPVDLVQTVGVLLEMGDRKRLTWTYDGVDYELLGDLAESEMIKIANSLYDQPAK</sequence>
<dbReference type="Gene3D" id="2.50.20.10">
    <property type="entry name" value="Lipoprotein localisation LolA/LolB/LppX"/>
    <property type="match status" value="1"/>
</dbReference>
<dbReference type="EMBL" id="JACEIP010000029">
    <property type="protein sequence ID" value="MBA4544133.1"/>
    <property type="molecule type" value="Genomic_DNA"/>
</dbReference>
<evidence type="ECO:0000313" key="3">
    <source>
        <dbReference type="Proteomes" id="UP000530514"/>
    </source>
</evidence>
<organism evidence="2 3">
    <name type="scientific">Thermoactinomyces daqus</name>
    <dbReference type="NCBI Taxonomy" id="1329516"/>
    <lineage>
        <taxon>Bacteria</taxon>
        <taxon>Bacillati</taxon>
        <taxon>Bacillota</taxon>
        <taxon>Bacilli</taxon>
        <taxon>Bacillales</taxon>
        <taxon>Thermoactinomycetaceae</taxon>
        <taxon>Thermoactinomyces</taxon>
    </lineage>
</organism>
<protein>
    <submittedName>
        <fullName evidence="2">DUF4367 domain-containing protein</fullName>
    </submittedName>
</protein>
<feature type="domain" description="DUF4367" evidence="1">
    <location>
        <begin position="232"/>
        <end position="333"/>
    </location>
</feature>
<evidence type="ECO:0000259" key="1">
    <source>
        <dbReference type="Pfam" id="PF14285"/>
    </source>
</evidence>
<dbReference type="InterPro" id="IPR052944">
    <property type="entry name" value="Sporulation_related"/>
</dbReference>
<dbReference type="RefSeq" id="WP_033101978.1">
    <property type="nucleotide sequence ID" value="NZ_JACEIP010000029.1"/>
</dbReference>
<comment type="caution">
    <text evidence="2">The sequence shown here is derived from an EMBL/GenBank/DDBJ whole genome shotgun (WGS) entry which is preliminary data.</text>
</comment>
<dbReference type="InterPro" id="IPR029046">
    <property type="entry name" value="LolA/LolB/LppX"/>
</dbReference>
<proteinExistence type="predicted"/>
<dbReference type="PANTHER" id="PTHR37507:SF2">
    <property type="entry name" value="SPORULATION PROTEIN YDCC"/>
    <property type="match status" value="1"/>
</dbReference>
<dbReference type="AlphaFoldDB" id="A0A7W1XCN4"/>
<name>A0A7W1XCN4_9BACL</name>
<dbReference type="InterPro" id="IPR025377">
    <property type="entry name" value="DUF4367"/>
</dbReference>
<dbReference type="SUPFAM" id="SSF89392">
    <property type="entry name" value="Prokaryotic lipoproteins and lipoprotein localization factors"/>
    <property type="match status" value="1"/>
</dbReference>
<evidence type="ECO:0000313" key="2">
    <source>
        <dbReference type="EMBL" id="MBA4544133.1"/>
    </source>
</evidence>